<comment type="subcellular location">
    <subcellularLocation>
        <location evidence="1">Membrane</location>
        <topology evidence="1">Multi-pass membrane protein</topology>
    </subcellularLocation>
</comment>
<feature type="transmembrane region" description="Helical" evidence="6">
    <location>
        <begin position="9"/>
        <end position="27"/>
    </location>
</feature>
<feature type="transmembrane region" description="Helical" evidence="6">
    <location>
        <begin position="207"/>
        <end position="226"/>
    </location>
</feature>
<dbReference type="InterPro" id="IPR051085">
    <property type="entry name" value="MB_O-acyltransferase"/>
</dbReference>
<keyword evidence="4 6" id="KW-0472">Membrane</keyword>
<dbReference type="GO" id="GO:0016409">
    <property type="term" value="F:palmitoyltransferase activity"/>
    <property type="evidence" value="ECO:0007669"/>
    <property type="project" value="TreeGrafter"/>
</dbReference>
<keyword evidence="8" id="KW-1185">Reference proteome</keyword>
<dbReference type="OrthoDB" id="420606at2759"/>
<dbReference type="InterPro" id="IPR004299">
    <property type="entry name" value="MBOAT_fam"/>
</dbReference>
<evidence type="ECO:0000256" key="6">
    <source>
        <dbReference type="SAM" id="Phobius"/>
    </source>
</evidence>
<sequence length="456" mass="54813">MYLPRTEILIYFVVYILFLSYGIYQIYMLSEAISSKLKNTGFTSGWKFLDRKRDNLDFEWEAWKNFVWDNCLWFLFHLILTEIFRWLKKKLVSWSHVAVSVLFLIVHFNLPVLSIILFQHFTFILLMHLKRKMIIWICATTWLFLITFFKYFEQQIQIGKMLNLNEFQYYEVMIIISWNILKSISFSIDYITSDNKQTSNSFDLTNVYGYALYFPSLLLGPFMLFGRYNEMRRYTESWNTRNAKKRILTLMVGLSRACFWLFFTDFALHFVYLGNLQNNPEIVNELNPWSLYTFGYLMGQFFHNKYVVFYGLPISIAKYENINAPGLPKCIGRIHLYSKMWKYFDQGFESIKLQLSGSPKIAIWSYFEIDHVRYPFLELGKKIYLAHPFATFSFIYVWHGIYEFVFIWSVMNFICLQLEQIGRNIGRKQQKTFRKYFGEANKNRMKALFGTQIFIP</sequence>
<evidence type="ECO:0000256" key="1">
    <source>
        <dbReference type="ARBA" id="ARBA00004141"/>
    </source>
</evidence>
<dbReference type="Proteomes" id="UP001151699">
    <property type="component" value="Chromosome C"/>
</dbReference>
<dbReference type="PANTHER" id="PTHR13285:SF18">
    <property type="entry name" value="PROTEIN-CYSTEINE N-PALMITOYLTRANSFERASE RASP"/>
    <property type="match status" value="1"/>
</dbReference>
<dbReference type="Pfam" id="PF03062">
    <property type="entry name" value="MBOAT"/>
    <property type="match status" value="1"/>
</dbReference>
<feature type="transmembrane region" description="Helical" evidence="6">
    <location>
        <begin position="247"/>
        <end position="271"/>
    </location>
</feature>
<keyword evidence="2 6" id="KW-0812">Transmembrane</keyword>
<protein>
    <submittedName>
        <fullName evidence="7">Protein-cysteine N-palmitoyltransferase Rasp</fullName>
    </submittedName>
</protein>
<dbReference type="GO" id="GO:0005783">
    <property type="term" value="C:endoplasmic reticulum"/>
    <property type="evidence" value="ECO:0007669"/>
    <property type="project" value="TreeGrafter"/>
</dbReference>
<comment type="similarity">
    <text evidence="5">Belongs to the membrane-bound acyltransferase family. HHAT subfamily.</text>
</comment>
<proteinExistence type="inferred from homology"/>
<evidence type="ECO:0000256" key="5">
    <source>
        <dbReference type="ARBA" id="ARBA00038268"/>
    </source>
</evidence>
<feature type="transmembrane region" description="Helical" evidence="6">
    <location>
        <begin position="405"/>
        <end position="425"/>
    </location>
</feature>
<evidence type="ECO:0000256" key="3">
    <source>
        <dbReference type="ARBA" id="ARBA00022989"/>
    </source>
</evidence>
<name>A0A9Q0MPQ8_9DIPT</name>
<feature type="transmembrane region" description="Helical" evidence="6">
    <location>
        <begin position="133"/>
        <end position="152"/>
    </location>
</feature>
<accession>A0A9Q0MPQ8</accession>
<feature type="transmembrane region" description="Helical" evidence="6">
    <location>
        <begin position="172"/>
        <end position="192"/>
    </location>
</feature>
<reference evidence="7" key="1">
    <citation type="submission" date="2022-07" db="EMBL/GenBank/DDBJ databases">
        <authorList>
            <person name="Trinca V."/>
            <person name="Uliana J.V.C."/>
            <person name="Torres T.T."/>
            <person name="Ward R.J."/>
            <person name="Monesi N."/>
        </authorList>
    </citation>
    <scope>NUCLEOTIDE SEQUENCE</scope>
    <source>
        <strain evidence="7">HSMRA1968</strain>
        <tissue evidence="7">Whole embryos</tissue>
    </source>
</reference>
<evidence type="ECO:0000313" key="7">
    <source>
        <dbReference type="EMBL" id="KAJ6634594.1"/>
    </source>
</evidence>
<dbReference type="GO" id="GO:0016020">
    <property type="term" value="C:membrane"/>
    <property type="evidence" value="ECO:0007669"/>
    <property type="project" value="UniProtKB-SubCell"/>
</dbReference>
<keyword evidence="3 6" id="KW-1133">Transmembrane helix</keyword>
<feature type="non-terminal residue" evidence="7">
    <location>
        <position position="456"/>
    </location>
</feature>
<dbReference type="EMBL" id="WJQU01000004">
    <property type="protein sequence ID" value="KAJ6634594.1"/>
    <property type="molecule type" value="Genomic_DNA"/>
</dbReference>
<evidence type="ECO:0000313" key="8">
    <source>
        <dbReference type="Proteomes" id="UP001151699"/>
    </source>
</evidence>
<dbReference type="AlphaFoldDB" id="A0A9Q0MPQ8"/>
<organism evidence="7 8">
    <name type="scientific">Pseudolycoriella hygida</name>
    <dbReference type="NCBI Taxonomy" id="35572"/>
    <lineage>
        <taxon>Eukaryota</taxon>
        <taxon>Metazoa</taxon>
        <taxon>Ecdysozoa</taxon>
        <taxon>Arthropoda</taxon>
        <taxon>Hexapoda</taxon>
        <taxon>Insecta</taxon>
        <taxon>Pterygota</taxon>
        <taxon>Neoptera</taxon>
        <taxon>Endopterygota</taxon>
        <taxon>Diptera</taxon>
        <taxon>Nematocera</taxon>
        <taxon>Sciaroidea</taxon>
        <taxon>Sciaridae</taxon>
        <taxon>Pseudolycoriella</taxon>
    </lineage>
</organism>
<evidence type="ECO:0000256" key="4">
    <source>
        <dbReference type="ARBA" id="ARBA00023136"/>
    </source>
</evidence>
<gene>
    <name evidence="7" type="primary">rasp</name>
    <name evidence="7" type="ORF">Bhyg_13169</name>
</gene>
<dbReference type="PANTHER" id="PTHR13285">
    <property type="entry name" value="ACYLTRANSFERASE"/>
    <property type="match status" value="1"/>
</dbReference>
<feature type="transmembrane region" description="Helical" evidence="6">
    <location>
        <begin position="99"/>
        <end position="121"/>
    </location>
</feature>
<feature type="transmembrane region" description="Helical" evidence="6">
    <location>
        <begin position="66"/>
        <end position="87"/>
    </location>
</feature>
<comment type="caution">
    <text evidence="7">The sequence shown here is derived from an EMBL/GenBank/DDBJ whole genome shotgun (WGS) entry which is preliminary data.</text>
</comment>
<evidence type="ECO:0000256" key="2">
    <source>
        <dbReference type="ARBA" id="ARBA00022692"/>
    </source>
</evidence>